<evidence type="ECO:0000259" key="9">
    <source>
        <dbReference type="PROSITE" id="PS50888"/>
    </source>
</evidence>
<evidence type="ECO:0000256" key="8">
    <source>
        <dbReference type="SAM" id="MobiDB-lite"/>
    </source>
</evidence>
<dbReference type="CDD" id="cd11393">
    <property type="entry name" value="bHLH_AtbHLH_like"/>
    <property type="match status" value="1"/>
</dbReference>
<evidence type="ECO:0000256" key="2">
    <source>
        <dbReference type="ARBA" id="ARBA00005510"/>
    </source>
</evidence>
<keyword evidence="12" id="KW-1185">Reference proteome</keyword>
<dbReference type="AlphaFoldDB" id="A0A835RSZ5"/>
<protein>
    <recommendedName>
        <fullName evidence="9">BHLH domain-containing protein</fullName>
    </recommendedName>
</protein>
<dbReference type="Proteomes" id="UP000636800">
    <property type="component" value="Chromosome 1"/>
</dbReference>
<dbReference type="InterPro" id="IPR045843">
    <property type="entry name" value="IND-like"/>
</dbReference>
<dbReference type="InterPro" id="IPR036638">
    <property type="entry name" value="HLH_DNA-bd_sf"/>
</dbReference>
<dbReference type="Gene3D" id="4.10.280.10">
    <property type="entry name" value="Helix-loop-helix DNA-binding domain"/>
    <property type="match status" value="1"/>
</dbReference>
<dbReference type="EMBL" id="JADCNL010000001">
    <property type="protein sequence ID" value="KAG0496183.1"/>
    <property type="molecule type" value="Genomic_DNA"/>
</dbReference>
<feature type="compositionally biased region" description="Basic and acidic residues" evidence="8">
    <location>
        <begin position="328"/>
        <end position="341"/>
    </location>
</feature>
<comment type="subunit">
    <text evidence="3">Homodimer.</text>
</comment>
<evidence type="ECO:0000313" key="13">
    <source>
        <dbReference type="Proteomes" id="UP000639772"/>
    </source>
</evidence>
<dbReference type="PANTHER" id="PTHR16223:SF238">
    <property type="entry name" value="TRANSCRIPTION FACTOR BHLH114"/>
    <property type="match status" value="1"/>
</dbReference>
<dbReference type="Proteomes" id="UP000639772">
    <property type="component" value="Chromosome 1"/>
</dbReference>
<dbReference type="OrthoDB" id="673975at2759"/>
<dbReference type="GO" id="GO:0005634">
    <property type="term" value="C:nucleus"/>
    <property type="evidence" value="ECO:0007669"/>
    <property type="project" value="UniProtKB-SubCell"/>
</dbReference>
<reference evidence="12 13" key="1">
    <citation type="journal article" date="2020" name="Nat. Food">
        <title>A phased Vanilla planifolia genome enables genetic improvement of flavour and production.</title>
        <authorList>
            <person name="Hasing T."/>
            <person name="Tang H."/>
            <person name="Brym M."/>
            <person name="Khazi F."/>
            <person name="Huang T."/>
            <person name="Chambers A.H."/>
        </authorList>
    </citation>
    <scope>NUCLEOTIDE SEQUENCE [LARGE SCALE GENOMIC DNA]</scope>
    <source>
        <tissue evidence="10">Leaf</tissue>
    </source>
</reference>
<organism evidence="10 12">
    <name type="scientific">Vanilla planifolia</name>
    <name type="common">Vanilla</name>
    <dbReference type="NCBI Taxonomy" id="51239"/>
    <lineage>
        <taxon>Eukaryota</taxon>
        <taxon>Viridiplantae</taxon>
        <taxon>Streptophyta</taxon>
        <taxon>Embryophyta</taxon>
        <taxon>Tracheophyta</taxon>
        <taxon>Spermatophyta</taxon>
        <taxon>Magnoliopsida</taxon>
        <taxon>Liliopsida</taxon>
        <taxon>Asparagales</taxon>
        <taxon>Orchidaceae</taxon>
        <taxon>Vanilloideae</taxon>
        <taxon>Vanilleae</taxon>
        <taxon>Vanilla</taxon>
    </lineage>
</organism>
<gene>
    <name evidence="11" type="ORF">HPP92_000739</name>
    <name evidence="10" type="ORF">HPP92_000874</name>
</gene>
<dbReference type="InterPro" id="IPR045239">
    <property type="entry name" value="bHLH95_bHLH"/>
</dbReference>
<keyword evidence="4" id="KW-0805">Transcription regulation</keyword>
<dbReference type="PANTHER" id="PTHR16223">
    <property type="entry name" value="TRANSCRIPTION FACTOR BHLH83-RELATED"/>
    <property type="match status" value="1"/>
</dbReference>
<name>A0A835RSZ5_VANPL</name>
<feature type="region of interest" description="Disordered" evidence="8">
    <location>
        <begin position="222"/>
        <end position="263"/>
    </location>
</feature>
<evidence type="ECO:0000313" key="10">
    <source>
        <dbReference type="EMBL" id="KAG0496183.1"/>
    </source>
</evidence>
<evidence type="ECO:0000313" key="12">
    <source>
        <dbReference type="Proteomes" id="UP000636800"/>
    </source>
</evidence>
<dbReference type="PROSITE" id="PS50888">
    <property type="entry name" value="BHLH"/>
    <property type="match status" value="1"/>
</dbReference>
<evidence type="ECO:0000256" key="5">
    <source>
        <dbReference type="ARBA" id="ARBA00023125"/>
    </source>
</evidence>
<evidence type="ECO:0000313" key="11">
    <source>
        <dbReference type="EMBL" id="KAG0500667.1"/>
    </source>
</evidence>
<evidence type="ECO:0000256" key="1">
    <source>
        <dbReference type="ARBA" id="ARBA00004123"/>
    </source>
</evidence>
<accession>A0A835RSZ5</accession>
<dbReference type="InterPro" id="IPR011598">
    <property type="entry name" value="bHLH_dom"/>
</dbReference>
<feature type="region of interest" description="Disordered" evidence="8">
    <location>
        <begin position="317"/>
        <end position="341"/>
    </location>
</feature>
<keyword evidence="6" id="KW-0804">Transcription</keyword>
<dbReference type="GO" id="GO:0000978">
    <property type="term" value="F:RNA polymerase II cis-regulatory region sequence-specific DNA binding"/>
    <property type="evidence" value="ECO:0007669"/>
    <property type="project" value="TreeGrafter"/>
</dbReference>
<evidence type="ECO:0000256" key="3">
    <source>
        <dbReference type="ARBA" id="ARBA00011738"/>
    </source>
</evidence>
<feature type="compositionally biased region" description="Basic and acidic residues" evidence="8">
    <location>
        <begin position="237"/>
        <end position="255"/>
    </location>
</feature>
<proteinExistence type="inferred from homology"/>
<dbReference type="EMBL" id="JADCNM010000001">
    <property type="protein sequence ID" value="KAG0500667.1"/>
    <property type="molecule type" value="Genomic_DNA"/>
</dbReference>
<keyword evidence="5" id="KW-0238">DNA-binding</keyword>
<evidence type="ECO:0000256" key="6">
    <source>
        <dbReference type="ARBA" id="ARBA00023163"/>
    </source>
</evidence>
<comment type="subcellular location">
    <subcellularLocation>
        <location evidence="1">Nucleus</location>
    </subcellularLocation>
</comment>
<evidence type="ECO:0000256" key="7">
    <source>
        <dbReference type="ARBA" id="ARBA00023242"/>
    </source>
</evidence>
<evidence type="ECO:0000256" key="4">
    <source>
        <dbReference type="ARBA" id="ARBA00023015"/>
    </source>
</evidence>
<keyword evidence="7" id="KW-0539">Nucleus</keyword>
<dbReference type="FunFam" id="4.10.280.10:FF:000032">
    <property type="entry name" value="Transcription factor bHLH123 family"/>
    <property type="match status" value="1"/>
</dbReference>
<feature type="domain" description="BHLH" evidence="9">
    <location>
        <begin position="256"/>
        <end position="305"/>
    </location>
</feature>
<comment type="caution">
    <text evidence="10">The sequence shown here is derived from an EMBL/GenBank/DDBJ whole genome shotgun (WGS) entry which is preliminary data.</text>
</comment>
<comment type="similarity">
    <text evidence="2">Belongs to the bHLH protein family.</text>
</comment>
<sequence>MAEDFNLSSWWSTNSTSSSSSELALTSTLSSSLSCSTSIPTTGGGATAFGAWSAGSNEVKPSLSNADGSPDSNLHLSGFGFSGNSPSMDWSQTLLRSGGIALQENPQLLFAPSPSSSSSSSSYGRSSSILQGLIVEQDPRLNQSFIENQHMSEYHSEVLAFRGVTNELQQQQLPQFFKNLPLPQNQQPLVINQLQFTNNAPFWNATSGFYDPPSLLPMGAQLSEPKASSSAPTAYKGEVRERQMGGETAMKKPRNESTPSPLPAFKVRKEKLGDRITALQQLVSPFGRTDTASVLQEAIDYIKFLHDQVIALSTPYLKNGHSMPQPKNSEKPKDCSEDSRQDLRSRGLCLVPIASTYSVANDTTADYWTPSYGPPYR</sequence>
<dbReference type="GO" id="GO:0046983">
    <property type="term" value="F:protein dimerization activity"/>
    <property type="evidence" value="ECO:0007669"/>
    <property type="project" value="InterPro"/>
</dbReference>
<dbReference type="GO" id="GO:0000981">
    <property type="term" value="F:DNA-binding transcription factor activity, RNA polymerase II-specific"/>
    <property type="evidence" value="ECO:0007669"/>
    <property type="project" value="TreeGrafter"/>
</dbReference>
<dbReference type="SUPFAM" id="SSF47459">
    <property type="entry name" value="HLH, helix-loop-helix DNA-binding domain"/>
    <property type="match status" value="1"/>
</dbReference>